<dbReference type="InterPro" id="IPR020946">
    <property type="entry name" value="Flavin_mOase-like"/>
</dbReference>
<gene>
    <name evidence="6" type="ORF">LTR84_004412</name>
</gene>
<dbReference type="PANTHER" id="PTHR42877:SF7">
    <property type="entry name" value="FLAVIN-BINDING MONOOXYGENASE-RELATED"/>
    <property type="match status" value="1"/>
</dbReference>
<name>A0AAV9N504_9EURO</name>
<evidence type="ECO:0000256" key="5">
    <source>
        <dbReference type="ARBA" id="ARBA00023002"/>
    </source>
</evidence>
<sequence>MSTNRVVLISAAPDEDVTVPSDAPHENDWYNGRDFDGYRVTEQILFQRRKLRVICVGAGAAGIQFAYKAERALKDVDLQIYDKNETFGGTWLENRYPGCTCDIPSHSYQFTWAKNPNWSHFYSGSEEIWKYMSDVAFKYGIDKYVKFNTKVESATWDEDAGLWRLQIVGQDGSKFEDTCNILVNGSGVLNSFKWPNIPGIETFKGKLMHSARWDSKYDLKGKTVAVIGGGSSAVQIVPNIQPVVSKLFAFLRSPVWVTTGFGAKYAGPGGTNFAYSEEQKKEWQENPAKHDQYSRDVEGELNKRFTLMHLKAKDQKASRDLVADIMAEQLGHDESLTNHMIPSFALGCRRMTPGSGYLKSLTADNVEVIKQSAARLTATGIVDESGVEHQVDVVICATGFDTSFTPHFQVHGRNGREIHEQFGEFPIGYMGIAAENFPNLFLFIGPNGPASHSSLLPVLEWYTRYVFQVIEKLQTDRIKAIEPKKEAIKDLYNHTHELMKRLVWSSACRSWFKNGKTHGPVTAIYPGSRLHFFEVMKNVRWEDYNITYCSDNRYAFMGNGFTQTEVGDGDPVWYFDDPFVRL</sequence>
<accession>A0AAV9N504</accession>
<comment type="cofactor">
    <cofactor evidence="1">
        <name>FAD</name>
        <dbReference type="ChEBI" id="CHEBI:57692"/>
    </cofactor>
</comment>
<proteinExistence type="inferred from homology"/>
<comment type="similarity">
    <text evidence="2">Belongs to the FAD-binding monooxygenase family.</text>
</comment>
<protein>
    <submittedName>
        <fullName evidence="6">Uncharacterized protein</fullName>
    </submittedName>
</protein>
<dbReference type="GO" id="GO:0050661">
    <property type="term" value="F:NADP binding"/>
    <property type="evidence" value="ECO:0007669"/>
    <property type="project" value="InterPro"/>
</dbReference>
<dbReference type="Pfam" id="PF00743">
    <property type="entry name" value="FMO-like"/>
    <property type="match status" value="1"/>
</dbReference>
<keyword evidence="4" id="KW-0274">FAD</keyword>
<dbReference type="SUPFAM" id="SSF51905">
    <property type="entry name" value="FAD/NAD(P)-binding domain"/>
    <property type="match status" value="3"/>
</dbReference>
<dbReference type="PRINTS" id="PR00368">
    <property type="entry name" value="FADPNR"/>
</dbReference>
<dbReference type="GO" id="GO:0004499">
    <property type="term" value="F:N,N-dimethylaniline monooxygenase activity"/>
    <property type="evidence" value="ECO:0007669"/>
    <property type="project" value="InterPro"/>
</dbReference>
<dbReference type="Gene3D" id="3.50.50.60">
    <property type="entry name" value="FAD/NAD(P)-binding domain"/>
    <property type="match status" value="2"/>
</dbReference>
<keyword evidence="5" id="KW-0560">Oxidoreductase</keyword>
<evidence type="ECO:0000256" key="3">
    <source>
        <dbReference type="ARBA" id="ARBA00022630"/>
    </source>
</evidence>
<dbReference type="InterPro" id="IPR051209">
    <property type="entry name" value="FAD-bind_Monooxygenase_sf"/>
</dbReference>
<comment type="caution">
    <text evidence="6">The sequence shown here is derived from an EMBL/GenBank/DDBJ whole genome shotgun (WGS) entry which is preliminary data.</text>
</comment>
<dbReference type="GO" id="GO:0050660">
    <property type="term" value="F:flavin adenine dinucleotide binding"/>
    <property type="evidence" value="ECO:0007669"/>
    <property type="project" value="InterPro"/>
</dbReference>
<dbReference type="EMBL" id="JAVRRD010000019">
    <property type="protein sequence ID" value="KAK5049483.1"/>
    <property type="molecule type" value="Genomic_DNA"/>
</dbReference>
<dbReference type="Proteomes" id="UP001358417">
    <property type="component" value="Unassembled WGS sequence"/>
</dbReference>
<evidence type="ECO:0000256" key="1">
    <source>
        <dbReference type="ARBA" id="ARBA00001974"/>
    </source>
</evidence>
<dbReference type="GeneID" id="89972590"/>
<dbReference type="AlphaFoldDB" id="A0AAV9N504"/>
<dbReference type="PRINTS" id="PR00469">
    <property type="entry name" value="PNDRDTASEII"/>
</dbReference>
<keyword evidence="7" id="KW-1185">Reference proteome</keyword>
<dbReference type="RefSeq" id="XP_064704528.1">
    <property type="nucleotide sequence ID" value="XM_064847989.1"/>
</dbReference>
<evidence type="ECO:0000313" key="6">
    <source>
        <dbReference type="EMBL" id="KAK5049483.1"/>
    </source>
</evidence>
<dbReference type="InterPro" id="IPR036188">
    <property type="entry name" value="FAD/NAD-bd_sf"/>
</dbReference>
<organism evidence="6 7">
    <name type="scientific">Exophiala bonariae</name>
    <dbReference type="NCBI Taxonomy" id="1690606"/>
    <lineage>
        <taxon>Eukaryota</taxon>
        <taxon>Fungi</taxon>
        <taxon>Dikarya</taxon>
        <taxon>Ascomycota</taxon>
        <taxon>Pezizomycotina</taxon>
        <taxon>Eurotiomycetes</taxon>
        <taxon>Chaetothyriomycetidae</taxon>
        <taxon>Chaetothyriales</taxon>
        <taxon>Herpotrichiellaceae</taxon>
        <taxon>Exophiala</taxon>
    </lineage>
</organism>
<keyword evidence="3" id="KW-0285">Flavoprotein</keyword>
<evidence type="ECO:0000256" key="2">
    <source>
        <dbReference type="ARBA" id="ARBA00010139"/>
    </source>
</evidence>
<evidence type="ECO:0000256" key="4">
    <source>
        <dbReference type="ARBA" id="ARBA00022827"/>
    </source>
</evidence>
<dbReference type="PANTHER" id="PTHR42877">
    <property type="entry name" value="L-ORNITHINE N(5)-MONOOXYGENASE-RELATED"/>
    <property type="match status" value="1"/>
</dbReference>
<evidence type="ECO:0000313" key="7">
    <source>
        <dbReference type="Proteomes" id="UP001358417"/>
    </source>
</evidence>
<reference evidence="6 7" key="1">
    <citation type="submission" date="2023-08" db="EMBL/GenBank/DDBJ databases">
        <title>Black Yeasts Isolated from many extreme environments.</title>
        <authorList>
            <person name="Coleine C."/>
            <person name="Stajich J.E."/>
            <person name="Selbmann L."/>
        </authorList>
    </citation>
    <scope>NUCLEOTIDE SEQUENCE [LARGE SCALE GENOMIC DNA]</scope>
    <source>
        <strain evidence="6 7">CCFEE 5792</strain>
    </source>
</reference>